<proteinExistence type="predicted"/>
<evidence type="ECO:0000313" key="2">
    <source>
        <dbReference type="Proteomes" id="UP000234414"/>
    </source>
</evidence>
<dbReference type="Proteomes" id="UP000234414">
    <property type="component" value="Chromosome"/>
</dbReference>
<dbReference type="EMBL" id="CP025298">
    <property type="protein sequence ID" value="AUI08572.1"/>
    <property type="molecule type" value="Genomic_DNA"/>
</dbReference>
<evidence type="ECO:0000313" key="1">
    <source>
        <dbReference type="EMBL" id="AUI08572.1"/>
    </source>
</evidence>
<dbReference type="InterPro" id="IPR024173">
    <property type="entry name" value="Pesterase_MJ0037-like"/>
</dbReference>
<dbReference type="PANTHER" id="PTHR39323">
    <property type="entry name" value="BLR1149 PROTEIN"/>
    <property type="match status" value="1"/>
</dbReference>
<dbReference type="GO" id="GO:0016787">
    <property type="term" value="F:hydrolase activity"/>
    <property type="evidence" value="ECO:0007669"/>
    <property type="project" value="InterPro"/>
</dbReference>
<organism evidence="1 2">
    <name type="scientific">Stenotrophomonas maltophilia</name>
    <name type="common">Pseudomonas maltophilia</name>
    <name type="synonym">Xanthomonas maltophilia</name>
    <dbReference type="NCBI Taxonomy" id="40324"/>
    <lineage>
        <taxon>Bacteria</taxon>
        <taxon>Pseudomonadati</taxon>
        <taxon>Pseudomonadota</taxon>
        <taxon>Gammaproteobacteria</taxon>
        <taxon>Lysobacterales</taxon>
        <taxon>Lysobacteraceae</taxon>
        <taxon>Stenotrophomonas</taxon>
        <taxon>Stenotrophomonas maltophilia group</taxon>
    </lineage>
</organism>
<dbReference type="PANTHER" id="PTHR39323:SF1">
    <property type="entry name" value="BLR1149 PROTEIN"/>
    <property type="match status" value="1"/>
</dbReference>
<dbReference type="InterPro" id="IPR026336">
    <property type="entry name" value="PdeM-like"/>
</dbReference>
<protein>
    <submittedName>
        <fullName evidence="1">Phosphoesterase</fullName>
    </submittedName>
</protein>
<dbReference type="SUPFAM" id="SSF56300">
    <property type="entry name" value="Metallo-dependent phosphatases"/>
    <property type="match status" value="1"/>
</dbReference>
<dbReference type="NCBIfam" id="TIGR04123">
    <property type="entry name" value="P_estr_lig_assc"/>
    <property type="match status" value="1"/>
</dbReference>
<dbReference type="AlphaFoldDB" id="A0AAD0FMZ5"/>
<accession>A0AAD0FMZ5</accession>
<dbReference type="RefSeq" id="WP_101765905.1">
    <property type="nucleotide sequence ID" value="NZ_CP025298.1"/>
</dbReference>
<dbReference type="Gene3D" id="3.60.21.10">
    <property type="match status" value="1"/>
</dbReference>
<gene>
    <name evidence="1" type="ORF">SmaCSM2_15875</name>
</gene>
<dbReference type="PIRSF" id="PIRSF000887">
    <property type="entry name" value="Pesterase_MJ0037"/>
    <property type="match status" value="1"/>
</dbReference>
<dbReference type="InterPro" id="IPR029052">
    <property type="entry name" value="Metallo-depent_PP-like"/>
</dbReference>
<name>A0AAD0FMZ5_STEMA</name>
<sequence>MADELPLLRAGESLILLGARALYWPARQALLIADLHLGKADVFRRAGIALPAGGTGEDLHRLQGLLDRHACRELWILGDILHGPAHRAACWYQQWLGWRERNIALDVHVLRGNHDLQLPHAQLQVQIHDEVRLQPFLLRHEPIPDADLHVIAGHLHPQVALTPLRRRFPAFWLRDRMTVLPAFSAFTAGLVPVPNGGEQMVACVENGLVELPVA</sequence>
<reference evidence="1 2" key="1">
    <citation type="submission" date="2017-12" db="EMBL/GenBank/DDBJ databases">
        <title>Complete Genome Sequence of Stenotrophomonas maltophilia CSM2.</title>
        <authorList>
            <person name="Castro-Jaimes S."/>
            <person name="Lopez-Leal G."/>
            <person name="Barberena Jonas C."/>
            <person name="Bustos P."/>
            <person name="Perez-Oseguera A."/>
            <person name="Cevallos M.A."/>
        </authorList>
    </citation>
    <scope>NUCLEOTIDE SEQUENCE [LARGE SCALE GENOMIC DNA]</scope>
    <source>
        <strain evidence="1 2">CSM2</strain>
    </source>
</reference>